<feature type="region of interest" description="Disordered" evidence="1">
    <location>
        <begin position="1"/>
        <end position="30"/>
    </location>
</feature>
<reference evidence="2" key="1">
    <citation type="submission" date="2020-08" db="EMBL/GenBank/DDBJ databases">
        <title>Genome sequencing and assembly of the red palm weevil Rhynchophorus ferrugineus.</title>
        <authorList>
            <person name="Dias G.B."/>
            <person name="Bergman C.M."/>
            <person name="Manee M."/>
        </authorList>
    </citation>
    <scope>NUCLEOTIDE SEQUENCE</scope>
    <source>
        <strain evidence="2">AA-2017</strain>
        <tissue evidence="2">Whole larva</tissue>
    </source>
</reference>
<accession>A0A834HLT5</accession>
<comment type="caution">
    <text evidence="2">The sequence shown here is derived from an EMBL/GenBank/DDBJ whole genome shotgun (WGS) entry which is preliminary data.</text>
</comment>
<organism evidence="2 3">
    <name type="scientific">Rhynchophorus ferrugineus</name>
    <name type="common">Red palm weevil</name>
    <name type="synonym">Curculio ferrugineus</name>
    <dbReference type="NCBI Taxonomy" id="354439"/>
    <lineage>
        <taxon>Eukaryota</taxon>
        <taxon>Metazoa</taxon>
        <taxon>Ecdysozoa</taxon>
        <taxon>Arthropoda</taxon>
        <taxon>Hexapoda</taxon>
        <taxon>Insecta</taxon>
        <taxon>Pterygota</taxon>
        <taxon>Neoptera</taxon>
        <taxon>Endopterygota</taxon>
        <taxon>Coleoptera</taxon>
        <taxon>Polyphaga</taxon>
        <taxon>Cucujiformia</taxon>
        <taxon>Curculionidae</taxon>
        <taxon>Dryophthorinae</taxon>
        <taxon>Rhynchophorus</taxon>
    </lineage>
</organism>
<feature type="compositionally biased region" description="Basic and acidic residues" evidence="1">
    <location>
        <begin position="77"/>
        <end position="86"/>
    </location>
</feature>
<sequence length="113" mass="12708">MTNCPQIGDSAQIGNAVPGLLKDNNDKSINNIPIPQSLRTEWKAIRYYCQINPKKKKEKKSRLSSNSGNRATISNEPEERARREKMPGYNGVTSHLTKNNSIEIKENPGPSWD</sequence>
<dbReference type="Proteomes" id="UP000625711">
    <property type="component" value="Unassembled WGS sequence"/>
</dbReference>
<feature type="region of interest" description="Disordered" evidence="1">
    <location>
        <begin position="54"/>
        <end position="113"/>
    </location>
</feature>
<feature type="compositionally biased region" description="Polar residues" evidence="1">
    <location>
        <begin position="63"/>
        <end position="75"/>
    </location>
</feature>
<evidence type="ECO:0000313" key="2">
    <source>
        <dbReference type="EMBL" id="KAF7264039.1"/>
    </source>
</evidence>
<feature type="compositionally biased region" description="Polar residues" evidence="1">
    <location>
        <begin position="91"/>
        <end position="102"/>
    </location>
</feature>
<protein>
    <submittedName>
        <fullName evidence="2">Uncharacterized protein</fullName>
    </submittedName>
</protein>
<dbReference type="EMBL" id="JAACXV010018614">
    <property type="protein sequence ID" value="KAF7264039.1"/>
    <property type="molecule type" value="Genomic_DNA"/>
</dbReference>
<evidence type="ECO:0000313" key="3">
    <source>
        <dbReference type="Proteomes" id="UP000625711"/>
    </source>
</evidence>
<dbReference type="AlphaFoldDB" id="A0A834HLT5"/>
<evidence type="ECO:0000256" key="1">
    <source>
        <dbReference type="SAM" id="MobiDB-lite"/>
    </source>
</evidence>
<gene>
    <name evidence="2" type="ORF">GWI33_000734</name>
</gene>
<proteinExistence type="predicted"/>
<name>A0A834HLT5_RHYFE</name>
<keyword evidence="3" id="KW-1185">Reference proteome</keyword>